<proteinExistence type="predicted"/>
<sequence length="106" mass="11788">MTDLCLHCTQTLRSRSILAPEIDGDVEPIKQEENSAALTSKDMDLNEIDENHDNCNTNSLGSWKDAADLNDIADTNSLGSWKDEASGWSDSCCRGLEQLNSWLGRW</sequence>
<keyword evidence="2" id="KW-1185">Reference proteome</keyword>
<gene>
    <name evidence="1" type="ORF">LOK49_LG04G01237</name>
</gene>
<evidence type="ECO:0000313" key="2">
    <source>
        <dbReference type="Proteomes" id="UP001060215"/>
    </source>
</evidence>
<accession>A0ACC0I0N5</accession>
<evidence type="ECO:0000313" key="1">
    <source>
        <dbReference type="EMBL" id="KAI8019199.1"/>
    </source>
</evidence>
<dbReference type="Proteomes" id="UP001060215">
    <property type="component" value="Chromosome 2"/>
</dbReference>
<dbReference type="EMBL" id="CM045759">
    <property type="protein sequence ID" value="KAI8019199.1"/>
    <property type="molecule type" value="Genomic_DNA"/>
</dbReference>
<reference evidence="1 2" key="1">
    <citation type="journal article" date="2022" name="Plant J.">
        <title>Chromosome-level genome of Camellia lanceoleosa provides a valuable resource for understanding genome evolution and self-incompatibility.</title>
        <authorList>
            <person name="Gong W."/>
            <person name="Xiao S."/>
            <person name="Wang L."/>
            <person name="Liao Z."/>
            <person name="Chang Y."/>
            <person name="Mo W."/>
            <person name="Hu G."/>
            <person name="Li W."/>
            <person name="Zhao G."/>
            <person name="Zhu H."/>
            <person name="Hu X."/>
            <person name="Ji K."/>
            <person name="Xiang X."/>
            <person name="Song Q."/>
            <person name="Yuan D."/>
            <person name="Jin S."/>
            <person name="Zhang L."/>
        </authorList>
    </citation>
    <scope>NUCLEOTIDE SEQUENCE [LARGE SCALE GENOMIC DNA]</scope>
    <source>
        <strain evidence="1">SQ_2022a</strain>
    </source>
</reference>
<organism evidence="1 2">
    <name type="scientific">Camellia lanceoleosa</name>
    <dbReference type="NCBI Taxonomy" id="1840588"/>
    <lineage>
        <taxon>Eukaryota</taxon>
        <taxon>Viridiplantae</taxon>
        <taxon>Streptophyta</taxon>
        <taxon>Embryophyta</taxon>
        <taxon>Tracheophyta</taxon>
        <taxon>Spermatophyta</taxon>
        <taxon>Magnoliopsida</taxon>
        <taxon>eudicotyledons</taxon>
        <taxon>Gunneridae</taxon>
        <taxon>Pentapetalae</taxon>
        <taxon>asterids</taxon>
        <taxon>Ericales</taxon>
        <taxon>Theaceae</taxon>
        <taxon>Camellia</taxon>
    </lineage>
</organism>
<protein>
    <submittedName>
        <fullName evidence="1">Uncharacterized protein</fullName>
    </submittedName>
</protein>
<comment type="caution">
    <text evidence="1">The sequence shown here is derived from an EMBL/GenBank/DDBJ whole genome shotgun (WGS) entry which is preliminary data.</text>
</comment>
<name>A0ACC0I0N5_9ERIC</name>